<dbReference type="GO" id="GO:0004834">
    <property type="term" value="F:tryptophan synthase activity"/>
    <property type="evidence" value="ECO:0007669"/>
    <property type="project" value="UniProtKB-UniRule"/>
</dbReference>
<keyword evidence="6 9" id="KW-0057">Aromatic amino acid biosynthesis</keyword>
<comment type="subunit">
    <text evidence="3 9">Tetramer of two alpha and two beta chains.</text>
</comment>
<dbReference type="Gene3D" id="3.20.20.70">
    <property type="entry name" value="Aldolase class I"/>
    <property type="match status" value="1"/>
</dbReference>
<dbReference type="UniPathway" id="UPA00035">
    <property type="reaction ID" value="UER00044"/>
</dbReference>
<dbReference type="EC" id="4.2.1.20" evidence="9"/>
<gene>
    <name evidence="9 11" type="primary">trpA</name>
    <name evidence="11" type="ORF">M5X16_01375</name>
    <name evidence="12" type="ORF">PC41400_11840</name>
</gene>
<dbReference type="GeneID" id="95375500"/>
<dbReference type="PANTHER" id="PTHR43406:SF1">
    <property type="entry name" value="TRYPTOPHAN SYNTHASE ALPHA CHAIN, CHLOROPLASTIC"/>
    <property type="match status" value="1"/>
</dbReference>
<keyword evidence="5 9" id="KW-0822">Tryptophan biosynthesis</keyword>
<evidence type="ECO:0000256" key="10">
    <source>
        <dbReference type="RuleBase" id="RU003662"/>
    </source>
</evidence>
<proteinExistence type="inferred from homology"/>
<dbReference type="PANTHER" id="PTHR43406">
    <property type="entry name" value="TRYPTOPHAN SYNTHASE, ALPHA CHAIN"/>
    <property type="match status" value="1"/>
</dbReference>
<evidence type="ECO:0000256" key="8">
    <source>
        <dbReference type="ARBA" id="ARBA00049047"/>
    </source>
</evidence>
<evidence type="ECO:0000313" key="11">
    <source>
        <dbReference type="EMBL" id="MCY9594430.1"/>
    </source>
</evidence>
<evidence type="ECO:0000256" key="1">
    <source>
        <dbReference type="ARBA" id="ARBA00003365"/>
    </source>
</evidence>
<dbReference type="Proteomes" id="UP001527202">
    <property type="component" value="Unassembled WGS sequence"/>
</dbReference>
<evidence type="ECO:0000313" key="12">
    <source>
        <dbReference type="EMBL" id="QAV18321.1"/>
    </source>
</evidence>
<evidence type="ECO:0000256" key="4">
    <source>
        <dbReference type="ARBA" id="ARBA00022605"/>
    </source>
</evidence>
<protein>
    <recommendedName>
        <fullName evidence="9">Tryptophan synthase alpha chain</fullName>
        <ecNumber evidence="9">4.2.1.20</ecNumber>
    </recommendedName>
</protein>
<reference evidence="11 14" key="2">
    <citation type="submission" date="2022-05" db="EMBL/GenBank/DDBJ databases">
        <title>Genome Sequencing of Bee-Associated Microbes.</title>
        <authorList>
            <person name="Dunlap C."/>
        </authorList>
    </citation>
    <scope>NUCLEOTIDE SEQUENCE [LARGE SCALE GENOMIC DNA]</scope>
    <source>
        <strain evidence="11 14">NRRL B-23120</strain>
    </source>
</reference>
<dbReference type="PROSITE" id="PS00167">
    <property type="entry name" value="TRP_SYNTHASE_ALPHA"/>
    <property type="match status" value="1"/>
</dbReference>
<evidence type="ECO:0000313" key="13">
    <source>
        <dbReference type="Proteomes" id="UP000288943"/>
    </source>
</evidence>
<keyword evidence="7 9" id="KW-0456">Lyase</keyword>
<dbReference type="InterPro" id="IPR002028">
    <property type="entry name" value="Trp_synthase_suA"/>
</dbReference>
<reference evidence="12 13" key="1">
    <citation type="submission" date="2018-01" db="EMBL/GenBank/DDBJ databases">
        <title>The whole genome sequencing and assembly of Paenibacillus chitinolyticus KCCM 41400 strain.</title>
        <authorList>
            <person name="Kim J.-Y."/>
            <person name="Park M.-K."/>
            <person name="Lee Y.-J."/>
            <person name="Yi H."/>
            <person name="Bahn Y.-S."/>
            <person name="Kim J.F."/>
            <person name="Lee D.-W."/>
        </authorList>
    </citation>
    <scope>NUCLEOTIDE SEQUENCE [LARGE SCALE GENOMIC DNA]</scope>
    <source>
        <strain evidence="12 13">KCCM 41400</strain>
    </source>
</reference>
<dbReference type="SUPFAM" id="SSF51366">
    <property type="entry name" value="Ribulose-phoshate binding barrel"/>
    <property type="match status" value="1"/>
</dbReference>
<dbReference type="InterPro" id="IPR013785">
    <property type="entry name" value="Aldolase_TIM"/>
</dbReference>
<evidence type="ECO:0000256" key="7">
    <source>
        <dbReference type="ARBA" id="ARBA00023239"/>
    </source>
</evidence>
<evidence type="ECO:0000313" key="14">
    <source>
        <dbReference type="Proteomes" id="UP001527202"/>
    </source>
</evidence>
<dbReference type="HAMAP" id="MF_00131">
    <property type="entry name" value="Trp_synth_alpha"/>
    <property type="match status" value="1"/>
</dbReference>
<dbReference type="EMBL" id="JAMDMJ010000001">
    <property type="protein sequence ID" value="MCY9594430.1"/>
    <property type="molecule type" value="Genomic_DNA"/>
</dbReference>
<accession>A0A410WVH9</accession>
<keyword evidence="4 9" id="KW-0028">Amino-acid biosynthesis</keyword>
<comment type="similarity">
    <text evidence="9 10">Belongs to the TrpA family.</text>
</comment>
<feature type="active site" description="Proton acceptor" evidence="9">
    <location>
        <position position="60"/>
    </location>
</feature>
<organism evidence="12 13">
    <name type="scientific">Paenibacillus chitinolyticus</name>
    <dbReference type="NCBI Taxonomy" id="79263"/>
    <lineage>
        <taxon>Bacteria</taxon>
        <taxon>Bacillati</taxon>
        <taxon>Bacillota</taxon>
        <taxon>Bacilli</taxon>
        <taxon>Bacillales</taxon>
        <taxon>Paenibacillaceae</taxon>
        <taxon>Paenibacillus</taxon>
    </lineage>
</organism>
<comment type="pathway">
    <text evidence="2 9">Amino-acid biosynthesis; L-tryptophan biosynthesis; L-tryptophan from chorismate: step 5/5.</text>
</comment>
<dbReference type="Pfam" id="PF00290">
    <property type="entry name" value="Trp_syntA"/>
    <property type="match status" value="1"/>
</dbReference>
<dbReference type="NCBIfam" id="TIGR00262">
    <property type="entry name" value="trpA"/>
    <property type="match status" value="1"/>
</dbReference>
<evidence type="ECO:0000256" key="9">
    <source>
        <dbReference type="HAMAP-Rule" id="MF_00131"/>
    </source>
</evidence>
<dbReference type="OrthoDB" id="9804578at2"/>
<evidence type="ECO:0000256" key="6">
    <source>
        <dbReference type="ARBA" id="ARBA00023141"/>
    </source>
</evidence>
<dbReference type="CDD" id="cd04724">
    <property type="entry name" value="Tryptophan_synthase_alpha"/>
    <property type="match status" value="1"/>
</dbReference>
<keyword evidence="14" id="KW-1185">Reference proteome</keyword>
<dbReference type="GO" id="GO:0005829">
    <property type="term" value="C:cytosol"/>
    <property type="evidence" value="ECO:0007669"/>
    <property type="project" value="TreeGrafter"/>
</dbReference>
<sequence>MNRIDRKFAELRSAGKNALIPFITVGDPTADVTLDIIHELEKSGADLLELGVPYSDPLADGPVIQESSGRALKSGITVLKVIEIAKQARSEGSELPMILFTYYNPLLRIGLERVFELMKESDISGVIIPDLPMEEDAEAKQLAERNGIHLIPLIAPTSNERVQKIVSRASGFIYCVSSMGVTGVRSEFHAGVDDFLASVKAATDLPIAIGFGISNREQVERFEKTCDAVVVGSAIVRRIGEQEHRLQDESTKQDALKQIGEFVRDLKGASYQTQS</sequence>
<evidence type="ECO:0000256" key="3">
    <source>
        <dbReference type="ARBA" id="ARBA00011270"/>
    </source>
</evidence>
<dbReference type="AlphaFoldDB" id="A0A410WVH9"/>
<dbReference type="EMBL" id="CP026520">
    <property type="protein sequence ID" value="QAV18321.1"/>
    <property type="molecule type" value="Genomic_DNA"/>
</dbReference>
<dbReference type="InterPro" id="IPR011060">
    <property type="entry name" value="RibuloseP-bd_barrel"/>
</dbReference>
<dbReference type="KEGG" id="pchi:PC41400_11840"/>
<comment type="catalytic activity">
    <reaction evidence="8 9">
        <text>(1S,2R)-1-C-(indol-3-yl)glycerol 3-phosphate + L-serine = D-glyceraldehyde 3-phosphate + L-tryptophan + H2O</text>
        <dbReference type="Rhea" id="RHEA:10532"/>
        <dbReference type="ChEBI" id="CHEBI:15377"/>
        <dbReference type="ChEBI" id="CHEBI:33384"/>
        <dbReference type="ChEBI" id="CHEBI:57912"/>
        <dbReference type="ChEBI" id="CHEBI:58866"/>
        <dbReference type="ChEBI" id="CHEBI:59776"/>
        <dbReference type="EC" id="4.2.1.20"/>
    </reaction>
</comment>
<feature type="active site" description="Proton acceptor" evidence="9">
    <location>
        <position position="49"/>
    </location>
</feature>
<dbReference type="RefSeq" id="WP_042228434.1">
    <property type="nucleotide sequence ID" value="NZ_CP026520.1"/>
</dbReference>
<dbReference type="Proteomes" id="UP000288943">
    <property type="component" value="Chromosome"/>
</dbReference>
<name>A0A410WVH9_9BACL</name>
<dbReference type="FunFam" id="3.20.20.70:FF:000037">
    <property type="entry name" value="Tryptophan synthase alpha chain"/>
    <property type="match status" value="1"/>
</dbReference>
<comment type="function">
    <text evidence="1 9">The alpha subunit is responsible for the aldol cleavage of indoleglycerol phosphate to indole and glyceraldehyde 3-phosphate.</text>
</comment>
<dbReference type="InterPro" id="IPR018204">
    <property type="entry name" value="Trp_synthase_alpha_AS"/>
</dbReference>
<evidence type="ECO:0000256" key="5">
    <source>
        <dbReference type="ARBA" id="ARBA00022822"/>
    </source>
</evidence>
<evidence type="ECO:0000256" key="2">
    <source>
        <dbReference type="ARBA" id="ARBA00004733"/>
    </source>
</evidence>